<dbReference type="Proteomes" id="UP000642070">
    <property type="component" value="Unassembled WGS sequence"/>
</dbReference>
<dbReference type="CDD" id="cd07043">
    <property type="entry name" value="STAS_anti-anti-sigma_factors"/>
    <property type="match status" value="1"/>
</dbReference>
<organism evidence="2 3">
    <name type="scientific">Dactylosporangium sucinum</name>
    <dbReference type="NCBI Taxonomy" id="1424081"/>
    <lineage>
        <taxon>Bacteria</taxon>
        <taxon>Bacillati</taxon>
        <taxon>Actinomycetota</taxon>
        <taxon>Actinomycetes</taxon>
        <taxon>Micromonosporales</taxon>
        <taxon>Micromonosporaceae</taxon>
        <taxon>Dactylosporangium</taxon>
    </lineage>
</organism>
<evidence type="ECO:0000313" key="3">
    <source>
        <dbReference type="Proteomes" id="UP000642070"/>
    </source>
</evidence>
<comment type="caution">
    <text evidence="2">The sequence shown here is derived from an EMBL/GenBank/DDBJ whole genome shotgun (WGS) entry which is preliminary data.</text>
</comment>
<dbReference type="AlphaFoldDB" id="A0A917TNZ2"/>
<name>A0A917TNZ2_9ACTN</name>
<dbReference type="PANTHER" id="PTHR33495">
    <property type="entry name" value="ANTI-SIGMA FACTOR ANTAGONIST TM_1081-RELATED-RELATED"/>
    <property type="match status" value="1"/>
</dbReference>
<proteinExistence type="predicted"/>
<dbReference type="GO" id="GO:0043856">
    <property type="term" value="F:anti-sigma factor antagonist activity"/>
    <property type="evidence" value="ECO:0007669"/>
    <property type="project" value="TreeGrafter"/>
</dbReference>
<dbReference type="PROSITE" id="PS50801">
    <property type="entry name" value="STAS"/>
    <property type="match status" value="1"/>
</dbReference>
<evidence type="ECO:0000259" key="1">
    <source>
        <dbReference type="PROSITE" id="PS50801"/>
    </source>
</evidence>
<accession>A0A917TNZ2</accession>
<dbReference type="EMBL" id="BMPI01000014">
    <property type="protein sequence ID" value="GGM30138.1"/>
    <property type="molecule type" value="Genomic_DNA"/>
</dbReference>
<dbReference type="SUPFAM" id="SSF52091">
    <property type="entry name" value="SpoIIaa-like"/>
    <property type="match status" value="1"/>
</dbReference>
<gene>
    <name evidence="2" type="ORF">GCM10007977_034260</name>
</gene>
<protein>
    <recommendedName>
        <fullName evidence="1">STAS domain-containing protein</fullName>
    </recommendedName>
</protein>
<dbReference type="PANTHER" id="PTHR33495:SF2">
    <property type="entry name" value="ANTI-SIGMA FACTOR ANTAGONIST TM_1081-RELATED"/>
    <property type="match status" value="1"/>
</dbReference>
<keyword evidence="3" id="KW-1185">Reference proteome</keyword>
<feature type="domain" description="STAS" evidence="1">
    <location>
        <begin position="14"/>
        <end position="122"/>
    </location>
</feature>
<sequence>MDFSLDGRGAAETVGVTIVADDDPAVVRVAGRLVFDTLGPLTVAIDALRAASATRLVLDLSGVPICDSSALSLFTRTHRDLTAAGGWLRLAGTRPLVDKVLEVTDLDRLLPRYDAVEAALAP</sequence>
<reference evidence="2" key="1">
    <citation type="journal article" date="2014" name="Int. J. Syst. Evol. Microbiol.">
        <title>Complete genome sequence of Corynebacterium casei LMG S-19264T (=DSM 44701T), isolated from a smear-ripened cheese.</title>
        <authorList>
            <consortium name="US DOE Joint Genome Institute (JGI-PGF)"/>
            <person name="Walter F."/>
            <person name="Albersmeier A."/>
            <person name="Kalinowski J."/>
            <person name="Ruckert C."/>
        </authorList>
    </citation>
    <scope>NUCLEOTIDE SEQUENCE</scope>
    <source>
        <strain evidence="2">JCM 19831</strain>
    </source>
</reference>
<dbReference type="Gene3D" id="3.30.750.24">
    <property type="entry name" value="STAS domain"/>
    <property type="match status" value="1"/>
</dbReference>
<evidence type="ECO:0000313" key="2">
    <source>
        <dbReference type="EMBL" id="GGM30138.1"/>
    </source>
</evidence>
<dbReference type="InterPro" id="IPR002645">
    <property type="entry name" value="STAS_dom"/>
</dbReference>
<reference evidence="2" key="2">
    <citation type="submission" date="2020-09" db="EMBL/GenBank/DDBJ databases">
        <authorList>
            <person name="Sun Q."/>
            <person name="Ohkuma M."/>
        </authorList>
    </citation>
    <scope>NUCLEOTIDE SEQUENCE</scope>
    <source>
        <strain evidence="2">JCM 19831</strain>
    </source>
</reference>
<dbReference type="InterPro" id="IPR036513">
    <property type="entry name" value="STAS_dom_sf"/>
</dbReference>
<dbReference type="RefSeq" id="WP_190250822.1">
    <property type="nucleotide sequence ID" value="NZ_BMPI01000014.1"/>
</dbReference>
<dbReference type="Pfam" id="PF01740">
    <property type="entry name" value="STAS"/>
    <property type="match status" value="1"/>
</dbReference>